<feature type="compositionally biased region" description="Gly residues" evidence="4">
    <location>
        <begin position="794"/>
        <end position="803"/>
    </location>
</feature>
<evidence type="ECO:0000256" key="1">
    <source>
        <dbReference type="ARBA" id="ARBA00023015"/>
    </source>
</evidence>
<proteinExistence type="predicted"/>
<dbReference type="Proteomes" id="UP000199165">
    <property type="component" value="Unassembled WGS sequence"/>
</dbReference>
<dbReference type="SMART" id="SM00421">
    <property type="entry name" value="HTH_LUXR"/>
    <property type="match status" value="1"/>
</dbReference>
<dbReference type="EMBL" id="FPAT01000012">
    <property type="protein sequence ID" value="SFT89691.1"/>
    <property type="molecule type" value="Genomic_DNA"/>
</dbReference>
<gene>
    <name evidence="6" type="ORF">SAMN04487904_112105</name>
</gene>
<keyword evidence="3" id="KW-0804">Transcription</keyword>
<evidence type="ECO:0000256" key="4">
    <source>
        <dbReference type="SAM" id="MobiDB-lite"/>
    </source>
</evidence>
<dbReference type="RefSeq" id="WP_245780300.1">
    <property type="nucleotide sequence ID" value="NZ_FPAT01000012.1"/>
</dbReference>
<dbReference type="Pfam" id="PF00196">
    <property type="entry name" value="GerE"/>
    <property type="match status" value="1"/>
</dbReference>
<keyword evidence="2" id="KW-0238">DNA-binding</keyword>
<dbReference type="InterPro" id="IPR000792">
    <property type="entry name" value="Tscrpt_reg_LuxR_C"/>
</dbReference>
<dbReference type="GO" id="GO:0006355">
    <property type="term" value="P:regulation of DNA-templated transcription"/>
    <property type="evidence" value="ECO:0007669"/>
    <property type="project" value="InterPro"/>
</dbReference>
<organism evidence="6 7">
    <name type="scientific">Actinopolyspora righensis</name>
    <dbReference type="NCBI Taxonomy" id="995060"/>
    <lineage>
        <taxon>Bacteria</taxon>
        <taxon>Bacillati</taxon>
        <taxon>Actinomycetota</taxon>
        <taxon>Actinomycetes</taxon>
        <taxon>Actinopolysporales</taxon>
        <taxon>Actinopolysporaceae</taxon>
        <taxon>Actinopolyspora</taxon>
        <taxon>Actinopolyspora alba group</taxon>
    </lineage>
</organism>
<feature type="region of interest" description="Disordered" evidence="4">
    <location>
        <begin position="782"/>
        <end position="803"/>
    </location>
</feature>
<evidence type="ECO:0000256" key="3">
    <source>
        <dbReference type="ARBA" id="ARBA00023163"/>
    </source>
</evidence>
<dbReference type="SUPFAM" id="SSF52540">
    <property type="entry name" value="P-loop containing nucleoside triphosphate hydrolases"/>
    <property type="match status" value="1"/>
</dbReference>
<dbReference type="GO" id="GO:0003677">
    <property type="term" value="F:DNA binding"/>
    <property type="evidence" value="ECO:0007669"/>
    <property type="project" value="UniProtKB-KW"/>
</dbReference>
<dbReference type="PANTHER" id="PTHR44688:SF16">
    <property type="entry name" value="DNA-BINDING TRANSCRIPTIONAL ACTIVATOR DEVR_DOSR"/>
    <property type="match status" value="1"/>
</dbReference>
<evidence type="ECO:0000313" key="6">
    <source>
        <dbReference type="EMBL" id="SFT89691.1"/>
    </source>
</evidence>
<name>A0A1I7BRH6_9ACTN</name>
<evidence type="ECO:0000259" key="5">
    <source>
        <dbReference type="PROSITE" id="PS50043"/>
    </source>
</evidence>
<dbReference type="STRING" id="995060.SAMN04487904_112105"/>
<dbReference type="PROSITE" id="PS00622">
    <property type="entry name" value="HTH_LUXR_1"/>
    <property type="match status" value="1"/>
</dbReference>
<dbReference type="CDD" id="cd06170">
    <property type="entry name" value="LuxR_C_like"/>
    <property type="match status" value="1"/>
</dbReference>
<sequence length="868" mass="91984">MNHPSATRPAPDAGSAARLWEVAQHREATRLRKEIAANPNKPLTAVVRGPGGYGKTSLLNLLARTYREVGATVRESADFDPAEIRSGAAALLLDDAHLLHPATLREVEALAVAGPVRVILACRPWPFPEELARLCARFATGRPVVDLPELGVTEIAEVLRTVPGAPGDAEAAQRLRMFTGGVPALVGRAFETLEPRELAAGGAERLPRSALDRFDHELSALDRTVRGCLTALAVGAEPHPALLATVLDEESPEIATAVAALRSAGLLDDTDTPPPMVARAVLELTDWQERLAVLRVLLRVRLDRGGPVLPLLRPLLGTESVLPCDETLAAAFDTAGGQALSQSSEMGQSSEVGESPEVAVRMFDAAVTTGLPASSVTARKAWAVALTGRFDEALRLADRVIADETASERATAIQVAAAVLTHRGLPERAAELCRWSARHVRWPGDSSCAVLGLICTGRLGEAVELLRTEAEEAPTSVSGASTQLASGLHESVGGTASEALNALVRAASLAEPVGGGLLTPDTPAAVAATVALHCGEHDVADSVLRRAVTADSGGPLFRTRHRLLATWLPLLRGDTTVAKRELGALLSSTGELAPRDRLHAVAIEAGIASRDNDMAALGQARTRARRAMAEHPVDLFALLPLGELAVATARLRDGEWLLPQLRQAHELLAALGDPPLWAAPLRWREMQAAIVVEEYDRAAEHAAVLERTARHNQLAAALAAAGEVWLRVLENEVDPAEVESAARTLHAVGLAWDGAGLAGQAAIRTTDRNAMPALLECARGLSGKGNRSQRQSSGTGGDIGAAGGEAQLLSDREREVAELVLGGMTYKQVGQRLFISAKTVEHHIGRIKQRLDCADRQQLLEKLRSLLR</sequence>
<accession>A0A1I7BRH6</accession>
<feature type="domain" description="HTH luxR-type" evidence="5">
    <location>
        <begin position="802"/>
        <end position="867"/>
    </location>
</feature>
<keyword evidence="1" id="KW-0805">Transcription regulation</keyword>
<dbReference type="InterPro" id="IPR036388">
    <property type="entry name" value="WH-like_DNA-bd_sf"/>
</dbReference>
<dbReference type="PANTHER" id="PTHR44688">
    <property type="entry name" value="DNA-BINDING TRANSCRIPTIONAL ACTIVATOR DEVR_DOSR"/>
    <property type="match status" value="1"/>
</dbReference>
<evidence type="ECO:0000256" key="2">
    <source>
        <dbReference type="ARBA" id="ARBA00023125"/>
    </source>
</evidence>
<dbReference type="SUPFAM" id="SSF46894">
    <property type="entry name" value="C-terminal effector domain of the bipartite response regulators"/>
    <property type="match status" value="1"/>
</dbReference>
<dbReference type="InterPro" id="IPR027417">
    <property type="entry name" value="P-loop_NTPase"/>
</dbReference>
<protein>
    <submittedName>
        <fullName evidence="6">Regulatory protein, luxR family</fullName>
    </submittedName>
</protein>
<dbReference type="PROSITE" id="PS50043">
    <property type="entry name" value="HTH_LUXR_2"/>
    <property type="match status" value="1"/>
</dbReference>
<dbReference type="PRINTS" id="PR00038">
    <property type="entry name" value="HTHLUXR"/>
</dbReference>
<dbReference type="InterPro" id="IPR016032">
    <property type="entry name" value="Sig_transdc_resp-reg_C-effctor"/>
</dbReference>
<dbReference type="AlphaFoldDB" id="A0A1I7BRH6"/>
<keyword evidence="7" id="KW-1185">Reference proteome</keyword>
<dbReference type="Gene3D" id="1.10.10.10">
    <property type="entry name" value="Winged helix-like DNA-binding domain superfamily/Winged helix DNA-binding domain"/>
    <property type="match status" value="1"/>
</dbReference>
<evidence type="ECO:0000313" key="7">
    <source>
        <dbReference type="Proteomes" id="UP000199165"/>
    </source>
</evidence>
<reference evidence="7" key="1">
    <citation type="submission" date="2016-10" db="EMBL/GenBank/DDBJ databases">
        <authorList>
            <person name="Varghese N."/>
            <person name="Submissions S."/>
        </authorList>
    </citation>
    <scope>NUCLEOTIDE SEQUENCE [LARGE SCALE GENOMIC DNA]</scope>
    <source>
        <strain evidence="7">DSM 45501</strain>
    </source>
</reference>